<feature type="domain" description="Hydantoinase/oxoprolinase N-terminal" evidence="2">
    <location>
        <begin position="1"/>
        <end position="49"/>
    </location>
</feature>
<dbReference type="Pfam" id="PF05378">
    <property type="entry name" value="Hydant_A_N"/>
    <property type="match status" value="1"/>
</dbReference>
<reference evidence="3" key="1">
    <citation type="submission" date="2018-05" db="EMBL/GenBank/DDBJ databases">
        <authorList>
            <person name="Lanie J.A."/>
            <person name="Ng W.-L."/>
            <person name="Kazmierczak K.M."/>
            <person name="Andrzejewski T.M."/>
            <person name="Davidsen T.M."/>
            <person name="Wayne K.J."/>
            <person name="Tettelin H."/>
            <person name="Glass J.I."/>
            <person name="Rusch D."/>
            <person name="Podicherti R."/>
            <person name="Tsui H.-C.T."/>
            <person name="Winkler M.E."/>
        </authorList>
    </citation>
    <scope>NUCLEOTIDE SEQUENCE</scope>
</reference>
<organism evidence="3">
    <name type="scientific">marine metagenome</name>
    <dbReference type="NCBI Taxonomy" id="408172"/>
    <lineage>
        <taxon>unclassified sequences</taxon>
        <taxon>metagenomes</taxon>
        <taxon>ecological metagenomes</taxon>
    </lineage>
</organism>
<dbReference type="EMBL" id="UINC01193399">
    <property type="protein sequence ID" value="SVE09006.1"/>
    <property type="molecule type" value="Genomic_DNA"/>
</dbReference>
<proteinExistence type="predicted"/>
<gene>
    <name evidence="3" type="ORF">METZ01_LOCUS461860</name>
</gene>
<accession>A0A383AM60</accession>
<name>A0A383AM60_9ZZZZ</name>
<dbReference type="GO" id="GO:0006749">
    <property type="term" value="P:glutathione metabolic process"/>
    <property type="evidence" value="ECO:0007669"/>
    <property type="project" value="TreeGrafter"/>
</dbReference>
<dbReference type="InterPro" id="IPR002821">
    <property type="entry name" value="Hydantoinase_A"/>
</dbReference>
<sequence>VLTPVDLGSCEELAGSLRRQAVEAVAVAFVNSYLNPANELAVASVLREKLGQIPVTESAILIPERGEFERGSTAALNAYLTPVMVAYLDMLMGELSERGIVAPVNIMGSNGGAMTLEIAARRCASTFLSGPVGGVGGAVQVAQASGFREMITFDMGGTSTDVALIHDLTPRMSHDNQIDAFPLRMPQLDIHTIGAGGGSIIWVGPDGTLQIGPQSAGAAPGPACYGLGGIEATISDANLLLGRLASDRPL</sequence>
<evidence type="ECO:0000259" key="2">
    <source>
        <dbReference type="Pfam" id="PF05378"/>
    </source>
</evidence>
<dbReference type="PANTHER" id="PTHR11365:SF23">
    <property type="entry name" value="HYPOTHETICAL 5-OXOPROLINASE (EUROFUNG)-RELATED"/>
    <property type="match status" value="1"/>
</dbReference>
<evidence type="ECO:0000313" key="3">
    <source>
        <dbReference type="EMBL" id="SVE09006.1"/>
    </source>
</evidence>
<dbReference type="GO" id="GO:0005829">
    <property type="term" value="C:cytosol"/>
    <property type="evidence" value="ECO:0007669"/>
    <property type="project" value="TreeGrafter"/>
</dbReference>
<dbReference type="InterPro" id="IPR045079">
    <property type="entry name" value="Oxoprolinase-like"/>
</dbReference>
<dbReference type="Pfam" id="PF01968">
    <property type="entry name" value="Hydantoinase_A"/>
    <property type="match status" value="1"/>
</dbReference>
<dbReference type="InterPro" id="IPR008040">
    <property type="entry name" value="Hydant_A_N"/>
</dbReference>
<feature type="non-terminal residue" evidence="3">
    <location>
        <position position="250"/>
    </location>
</feature>
<feature type="domain" description="Hydantoinase A/oxoprolinase" evidence="1">
    <location>
        <begin position="70"/>
        <end position="246"/>
    </location>
</feature>
<feature type="non-terminal residue" evidence="3">
    <location>
        <position position="1"/>
    </location>
</feature>
<protein>
    <recommendedName>
        <fullName evidence="4">Hydantoinase A/oxoprolinase domain-containing protein</fullName>
    </recommendedName>
</protein>
<dbReference type="AlphaFoldDB" id="A0A383AM60"/>
<dbReference type="PANTHER" id="PTHR11365">
    <property type="entry name" value="5-OXOPROLINASE RELATED"/>
    <property type="match status" value="1"/>
</dbReference>
<evidence type="ECO:0008006" key="4">
    <source>
        <dbReference type="Google" id="ProtNLM"/>
    </source>
</evidence>
<dbReference type="GO" id="GO:0017168">
    <property type="term" value="F:5-oxoprolinase (ATP-hydrolyzing) activity"/>
    <property type="evidence" value="ECO:0007669"/>
    <property type="project" value="TreeGrafter"/>
</dbReference>
<evidence type="ECO:0000259" key="1">
    <source>
        <dbReference type="Pfam" id="PF01968"/>
    </source>
</evidence>